<feature type="compositionally biased region" description="Basic and acidic residues" evidence="1">
    <location>
        <begin position="1"/>
        <end position="16"/>
    </location>
</feature>
<feature type="compositionally biased region" description="Low complexity" evidence="1">
    <location>
        <begin position="21"/>
        <end position="62"/>
    </location>
</feature>
<keyword evidence="3" id="KW-1185">Reference proteome</keyword>
<feature type="region of interest" description="Disordered" evidence="1">
    <location>
        <begin position="1"/>
        <end position="71"/>
    </location>
</feature>
<dbReference type="EMBL" id="CM035409">
    <property type="protein sequence ID" value="KAH7439198.1"/>
    <property type="molecule type" value="Genomic_DNA"/>
</dbReference>
<accession>A0A8T2UWT7</accession>
<evidence type="ECO:0000313" key="2">
    <source>
        <dbReference type="EMBL" id="KAH7439198.1"/>
    </source>
</evidence>
<organism evidence="2 3">
    <name type="scientific">Ceratopteris richardii</name>
    <name type="common">Triangle waterfern</name>
    <dbReference type="NCBI Taxonomy" id="49495"/>
    <lineage>
        <taxon>Eukaryota</taxon>
        <taxon>Viridiplantae</taxon>
        <taxon>Streptophyta</taxon>
        <taxon>Embryophyta</taxon>
        <taxon>Tracheophyta</taxon>
        <taxon>Polypodiopsida</taxon>
        <taxon>Polypodiidae</taxon>
        <taxon>Polypodiales</taxon>
        <taxon>Pteridineae</taxon>
        <taxon>Pteridaceae</taxon>
        <taxon>Parkerioideae</taxon>
        <taxon>Ceratopteris</taxon>
    </lineage>
</organism>
<evidence type="ECO:0000256" key="1">
    <source>
        <dbReference type="SAM" id="MobiDB-lite"/>
    </source>
</evidence>
<name>A0A8T2UWT7_CERRI</name>
<comment type="caution">
    <text evidence="2">The sequence shown here is derived from an EMBL/GenBank/DDBJ whole genome shotgun (WGS) entry which is preliminary data.</text>
</comment>
<dbReference type="AlphaFoldDB" id="A0A8T2UWT7"/>
<sequence length="260" mass="29067">MQEKRMHMNAKEEKLCWKGHPSSPSSSCSYPSSLSSSSSYPSHSSLRSSSLSSTPLTTQSSSKKGKLAYDLETEEHSKRSIRLVQIQKSIQQVEVDVNNFAALVQLLTGNSEKQVAELKMCSSIAERVEQSRDSIPDTESYSFLRNDSLLQHYPNPIIVSESPVEGPTIAEESVRSMHADSFSYIDYLSASTEYSIPHVEDQTNTLWTARSLMDYLEGQLQQQRSGDIRHRPAFSDVDIWAGLTSNHPVPDIDMLPPLLL</sequence>
<reference evidence="2" key="1">
    <citation type="submission" date="2021-08" db="EMBL/GenBank/DDBJ databases">
        <title>WGS assembly of Ceratopteris richardii.</title>
        <authorList>
            <person name="Marchant D.B."/>
            <person name="Chen G."/>
            <person name="Jenkins J."/>
            <person name="Shu S."/>
            <person name="Leebens-Mack J."/>
            <person name="Grimwood J."/>
            <person name="Schmutz J."/>
            <person name="Soltis P."/>
            <person name="Soltis D."/>
            <person name="Chen Z.-H."/>
        </authorList>
    </citation>
    <scope>NUCLEOTIDE SEQUENCE</scope>
    <source>
        <strain evidence="2">Whitten #5841</strain>
        <tissue evidence="2">Leaf</tissue>
    </source>
</reference>
<evidence type="ECO:0000313" key="3">
    <source>
        <dbReference type="Proteomes" id="UP000825935"/>
    </source>
</evidence>
<dbReference type="Proteomes" id="UP000825935">
    <property type="component" value="Chromosome 4"/>
</dbReference>
<protein>
    <submittedName>
        <fullName evidence="2">Uncharacterized protein</fullName>
    </submittedName>
</protein>
<gene>
    <name evidence="2" type="ORF">KP509_04G049500</name>
</gene>
<proteinExistence type="predicted"/>